<evidence type="ECO:0000256" key="3">
    <source>
        <dbReference type="ARBA" id="ARBA00023163"/>
    </source>
</evidence>
<dbReference type="InterPro" id="IPR018062">
    <property type="entry name" value="HTH_AraC-typ_CS"/>
</dbReference>
<protein>
    <submittedName>
        <fullName evidence="5">AraC family transcriptional regulator</fullName>
    </submittedName>
</protein>
<dbReference type="PROSITE" id="PS00041">
    <property type="entry name" value="HTH_ARAC_FAMILY_1"/>
    <property type="match status" value="1"/>
</dbReference>
<comment type="caution">
    <text evidence="5">The sequence shown here is derived from an EMBL/GenBank/DDBJ whole genome shotgun (WGS) entry which is preliminary data.</text>
</comment>
<evidence type="ECO:0000313" key="6">
    <source>
        <dbReference type="Proteomes" id="UP000295706"/>
    </source>
</evidence>
<evidence type="ECO:0000256" key="2">
    <source>
        <dbReference type="ARBA" id="ARBA00023125"/>
    </source>
</evidence>
<dbReference type="InterPro" id="IPR009057">
    <property type="entry name" value="Homeodomain-like_sf"/>
</dbReference>
<dbReference type="SUPFAM" id="SSF46689">
    <property type="entry name" value="Homeodomain-like"/>
    <property type="match status" value="2"/>
</dbReference>
<dbReference type="Pfam" id="PF06719">
    <property type="entry name" value="AraC_N"/>
    <property type="match status" value="1"/>
</dbReference>
<dbReference type="PANTHER" id="PTHR46796:SF6">
    <property type="entry name" value="ARAC SUBFAMILY"/>
    <property type="match status" value="1"/>
</dbReference>
<evidence type="ECO:0000256" key="1">
    <source>
        <dbReference type="ARBA" id="ARBA00023015"/>
    </source>
</evidence>
<dbReference type="AlphaFoldDB" id="A0A4R4KD91"/>
<dbReference type="PANTHER" id="PTHR46796">
    <property type="entry name" value="HTH-TYPE TRANSCRIPTIONAL ACTIVATOR RHAS-RELATED"/>
    <property type="match status" value="1"/>
</dbReference>
<keyword evidence="6" id="KW-1185">Reference proteome</keyword>
<dbReference type="OrthoDB" id="9779074at2"/>
<dbReference type="InterPro" id="IPR050204">
    <property type="entry name" value="AraC_XylS_family_regulators"/>
</dbReference>
<dbReference type="EMBL" id="SMJU01000005">
    <property type="protein sequence ID" value="TDB65864.1"/>
    <property type="molecule type" value="Genomic_DNA"/>
</dbReference>
<name>A0A4R4KD91_9BACT</name>
<dbReference type="SMART" id="SM00342">
    <property type="entry name" value="HTH_ARAC"/>
    <property type="match status" value="1"/>
</dbReference>
<dbReference type="PRINTS" id="PR00032">
    <property type="entry name" value="HTHARAC"/>
</dbReference>
<accession>A0A4R4KD91</accession>
<dbReference type="Pfam" id="PF12833">
    <property type="entry name" value="HTH_18"/>
    <property type="match status" value="1"/>
</dbReference>
<proteinExistence type="predicted"/>
<evidence type="ECO:0000313" key="5">
    <source>
        <dbReference type="EMBL" id="TDB65864.1"/>
    </source>
</evidence>
<dbReference type="InterPro" id="IPR020449">
    <property type="entry name" value="Tscrpt_reg_AraC-type_HTH"/>
</dbReference>
<feature type="domain" description="HTH araC/xylS-type" evidence="4">
    <location>
        <begin position="206"/>
        <end position="304"/>
    </location>
</feature>
<dbReference type="InterPro" id="IPR009594">
    <property type="entry name" value="Tscrpt_reg_HTH_AraC_N"/>
</dbReference>
<dbReference type="GO" id="GO:0043565">
    <property type="term" value="F:sequence-specific DNA binding"/>
    <property type="evidence" value="ECO:0007669"/>
    <property type="project" value="InterPro"/>
</dbReference>
<sequence>MKTKPSLDISKHLTGRKLDDMVENRTAYALHMAELNIYETHARAEDIQLSFNYPVLASMIQGKKVMHLDGVAAFDFFPGQSVLVPGDGVMRIDFPEATLQSPTQCLALALSEEKIHKLTDDLNERAPLIDSADGWQFTPDNLYFTNDETINQLLNRLIFVCTEGNSARDYFAELILQELTIRLMQTKARNVLMANSQAHAHRNRLAYAIQYLRQHLHESISVATLAEQACMSEPTFYRSFKQQFGFSPIEFINRERIRLASELLLQPDRTITDVAFACGFNHVNYFLKVFRKNTGLTPTQYKERHLARLQTQNALWVTSESWQNGAF</sequence>
<keyword evidence="1" id="KW-0805">Transcription regulation</keyword>
<organism evidence="5 6">
    <name type="scientific">Arundinibacter roseus</name>
    <dbReference type="NCBI Taxonomy" id="2070510"/>
    <lineage>
        <taxon>Bacteria</taxon>
        <taxon>Pseudomonadati</taxon>
        <taxon>Bacteroidota</taxon>
        <taxon>Cytophagia</taxon>
        <taxon>Cytophagales</taxon>
        <taxon>Spirosomataceae</taxon>
        <taxon>Arundinibacter</taxon>
    </lineage>
</organism>
<dbReference type="GO" id="GO:0003700">
    <property type="term" value="F:DNA-binding transcription factor activity"/>
    <property type="evidence" value="ECO:0007669"/>
    <property type="project" value="InterPro"/>
</dbReference>
<dbReference type="PROSITE" id="PS01124">
    <property type="entry name" value="HTH_ARAC_FAMILY_2"/>
    <property type="match status" value="1"/>
</dbReference>
<dbReference type="RefSeq" id="WP_132116660.1">
    <property type="nucleotide sequence ID" value="NZ_SMJU01000005.1"/>
</dbReference>
<keyword evidence="3" id="KW-0804">Transcription</keyword>
<reference evidence="5 6" key="1">
    <citation type="submission" date="2019-02" db="EMBL/GenBank/DDBJ databases">
        <title>Arundinibacter roseus gen. nov., sp. nov., a new member of the family Cytophagaceae.</title>
        <authorList>
            <person name="Szuroczki S."/>
            <person name="Khayer B."/>
            <person name="Sproer C."/>
            <person name="Toumi M."/>
            <person name="Szabo A."/>
            <person name="Felfoldi T."/>
            <person name="Schumann P."/>
            <person name="Toth E."/>
        </authorList>
    </citation>
    <scope>NUCLEOTIDE SEQUENCE [LARGE SCALE GENOMIC DNA]</scope>
    <source>
        <strain evidence="5 6">DMA-k-7a</strain>
    </source>
</reference>
<keyword evidence="2" id="KW-0238">DNA-binding</keyword>
<dbReference type="Gene3D" id="1.10.10.60">
    <property type="entry name" value="Homeodomain-like"/>
    <property type="match status" value="2"/>
</dbReference>
<dbReference type="InterPro" id="IPR018060">
    <property type="entry name" value="HTH_AraC"/>
</dbReference>
<dbReference type="Proteomes" id="UP000295706">
    <property type="component" value="Unassembled WGS sequence"/>
</dbReference>
<gene>
    <name evidence="5" type="ORF">EZE20_08845</name>
</gene>
<evidence type="ECO:0000259" key="4">
    <source>
        <dbReference type="PROSITE" id="PS01124"/>
    </source>
</evidence>